<dbReference type="EMBL" id="CAKKLH010000292">
    <property type="protein sequence ID" value="CAH0109567.1"/>
    <property type="molecule type" value="Genomic_DNA"/>
</dbReference>
<evidence type="ECO:0000313" key="2">
    <source>
        <dbReference type="EMBL" id="CAH0109567.1"/>
    </source>
</evidence>
<evidence type="ECO:0000256" key="1">
    <source>
        <dbReference type="SAM" id="Coils"/>
    </source>
</evidence>
<proteinExistence type="predicted"/>
<accession>A0A8J2RYH8</accession>
<dbReference type="AlphaFoldDB" id="A0A8J2RYH8"/>
<keyword evidence="3" id="KW-1185">Reference proteome</keyword>
<comment type="caution">
    <text evidence="2">The sequence shown here is derived from an EMBL/GenBank/DDBJ whole genome shotgun (WGS) entry which is preliminary data.</text>
</comment>
<dbReference type="OrthoDB" id="10367884at2759"/>
<organism evidence="2 3">
    <name type="scientific">Daphnia galeata</name>
    <dbReference type="NCBI Taxonomy" id="27404"/>
    <lineage>
        <taxon>Eukaryota</taxon>
        <taxon>Metazoa</taxon>
        <taxon>Ecdysozoa</taxon>
        <taxon>Arthropoda</taxon>
        <taxon>Crustacea</taxon>
        <taxon>Branchiopoda</taxon>
        <taxon>Diplostraca</taxon>
        <taxon>Cladocera</taxon>
        <taxon>Anomopoda</taxon>
        <taxon>Daphniidae</taxon>
        <taxon>Daphnia</taxon>
    </lineage>
</organism>
<sequence length="247" mass="28471">MVLEIRPSFSEGLKYLETLFDLFHLTLTGTESELYAPSNQEEIRLAIDQTHVSFSETGRITAKHQSLYDEKLISLTHQISALEIKINQQENELGQLKQEEGKKQVESAKLVMKNIFSFRKGINKEFVAKILAIKERVKEIVDRHNSMVASISDLKSNLTSSRLELNRLRDESSFIGSLGSKIRSITTFLAMLQGKVHVMFNTQQWRYEFEPLLLSIDDLITFLQSRENLMTSLADKHIVEKIKSKYF</sequence>
<gene>
    <name evidence="2" type="ORF">DGAL_LOCUS13048</name>
</gene>
<protein>
    <submittedName>
        <fullName evidence="2">Uncharacterized protein</fullName>
    </submittedName>
</protein>
<evidence type="ECO:0000313" key="3">
    <source>
        <dbReference type="Proteomes" id="UP000789390"/>
    </source>
</evidence>
<keyword evidence="1" id="KW-0175">Coiled coil</keyword>
<feature type="coiled-coil region" evidence="1">
    <location>
        <begin position="72"/>
        <end position="106"/>
    </location>
</feature>
<name>A0A8J2RYH8_9CRUS</name>
<reference evidence="2" key="1">
    <citation type="submission" date="2021-11" db="EMBL/GenBank/DDBJ databases">
        <authorList>
            <person name="Schell T."/>
        </authorList>
    </citation>
    <scope>NUCLEOTIDE SEQUENCE</scope>
    <source>
        <strain evidence="2">M5</strain>
    </source>
</reference>
<dbReference type="Proteomes" id="UP000789390">
    <property type="component" value="Unassembled WGS sequence"/>
</dbReference>